<dbReference type="AlphaFoldDB" id="A0AAW9DLJ4"/>
<keyword evidence="7 11" id="KW-0630">Potassium</keyword>
<dbReference type="GO" id="GO:0005886">
    <property type="term" value="C:plasma membrane"/>
    <property type="evidence" value="ECO:0007669"/>
    <property type="project" value="UniProtKB-SubCell"/>
</dbReference>
<dbReference type="NCBIfam" id="TIGR00681">
    <property type="entry name" value="kdpC"/>
    <property type="match status" value="1"/>
</dbReference>
<dbReference type="PANTHER" id="PTHR30042:SF2">
    <property type="entry name" value="POTASSIUM-TRANSPORTING ATPASE KDPC SUBUNIT"/>
    <property type="match status" value="1"/>
</dbReference>
<keyword evidence="2 11" id="KW-1003">Cell membrane</keyword>
<accession>A0AAW9DLJ4</accession>
<protein>
    <recommendedName>
        <fullName evidence="11">Potassium-transporting ATPase KdpC subunit</fullName>
    </recommendedName>
    <alternativeName>
        <fullName evidence="11">ATP phosphohydrolase [potassium-transporting] C chain</fullName>
    </alternativeName>
    <alternativeName>
        <fullName evidence="11">Potassium-binding and translocating subunit C</fullName>
    </alternativeName>
    <alternativeName>
        <fullName evidence="11">Potassium-translocating ATPase C chain</fullName>
    </alternativeName>
</protein>
<evidence type="ECO:0000313" key="12">
    <source>
        <dbReference type="EMBL" id="MDX5929891.1"/>
    </source>
</evidence>
<evidence type="ECO:0000256" key="2">
    <source>
        <dbReference type="ARBA" id="ARBA00022475"/>
    </source>
</evidence>
<gene>
    <name evidence="11 12" type="primary">kdpC</name>
    <name evidence="12" type="ORF">SIL87_03830</name>
</gene>
<keyword evidence="8 11" id="KW-1133">Transmembrane helix</keyword>
<evidence type="ECO:0000256" key="11">
    <source>
        <dbReference type="HAMAP-Rule" id="MF_00276"/>
    </source>
</evidence>
<dbReference type="Proteomes" id="UP001279553">
    <property type="component" value="Unassembled WGS sequence"/>
</dbReference>
<evidence type="ECO:0000256" key="5">
    <source>
        <dbReference type="ARBA" id="ARBA00022741"/>
    </source>
</evidence>
<keyword evidence="13" id="KW-1185">Reference proteome</keyword>
<dbReference type="Pfam" id="PF02669">
    <property type="entry name" value="KdpC"/>
    <property type="match status" value="1"/>
</dbReference>
<dbReference type="PIRSF" id="PIRSF001296">
    <property type="entry name" value="K_ATPase_KdpC"/>
    <property type="match status" value="1"/>
</dbReference>
<comment type="function">
    <text evidence="11">Part of the high-affinity ATP-driven potassium transport (or Kdp) system, which catalyzes the hydrolysis of ATP coupled with the electrogenic transport of potassium into the cytoplasm. This subunit acts as a catalytic chaperone that increases the ATP-binding affinity of the ATP-hydrolyzing subunit KdpB by the formation of a transient KdpB/KdpC/ATP ternary complex.</text>
</comment>
<dbReference type="PANTHER" id="PTHR30042">
    <property type="entry name" value="POTASSIUM-TRANSPORTING ATPASE C CHAIN"/>
    <property type="match status" value="1"/>
</dbReference>
<organism evidence="12 13">
    <name type="scientific">Acidiphilium acidophilum</name>
    <name type="common">Thiobacillus acidophilus</name>
    <dbReference type="NCBI Taxonomy" id="76588"/>
    <lineage>
        <taxon>Bacteria</taxon>
        <taxon>Pseudomonadati</taxon>
        <taxon>Pseudomonadota</taxon>
        <taxon>Alphaproteobacteria</taxon>
        <taxon>Acetobacterales</taxon>
        <taxon>Acidocellaceae</taxon>
        <taxon>Acidiphilium</taxon>
    </lineage>
</organism>
<dbReference type="GO" id="GO:0005524">
    <property type="term" value="F:ATP binding"/>
    <property type="evidence" value="ECO:0007669"/>
    <property type="project" value="UniProtKB-UniRule"/>
</dbReference>
<keyword evidence="10 11" id="KW-0472">Membrane</keyword>
<dbReference type="GO" id="GO:0008556">
    <property type="term" value="F:P-type potassium transmembrane transporter activity"/>
    <property type="evidence" value="ECO:0007669"/>
    <property type="project" value="InterPro"/>
</dbReference>
<comment type="subcellular location">
    <subcellularLocation>
        <location evidence="11">Cell membrane</location>
        <topology evidence="11">Single-pass membrane protein</topology>
    </subcellularLocation>
</comment>
<dbReference type="HAMAP" id="MF_00276">
    <property type="entry name" value="KdpC"/>
    <property type="match status" value="1"/>
</dbReference>
<evidence type="ECO:0000256" key="8">
    <source>
        <dbReference type="ARBA" id="ARBA00022989"/>
    </source>
</evidence>
<evidence type="ECO:0000256" key="9">
    <source>
        <dbReference type="ARBA" id="ARBA00023065"/>
    </source>
</evidence>
<comment type="similarity">
    <text evidence="11">Belongs to the KdpC family.</text>
</comment>
<evidence type="ECO:0000256" key="1">
    <source>
        <dbReference type="ARBA" id="ARBA00022448"/>
    </source>
</evidence>
<evidence type="ECO:0000313" key="13">
    <source>
        <dbReference type="Proteomes" id="UP001279553"/>
    </source>
</evidence>
<keyword evidence="5 11" id="KW-0547">Nucleotide-binding</keyword>
<sequence length="199" mass="20466">MYREIRPALSLVLLFTLILGVALPTAFTGLAQALFPFQANGSLIRHDGQLIGSALIGQNFTGPDWFTPRPSALTGTDASGKTIATPYNAAESGGSASGPTNAGMIANVKTRIAAYHAAYGPGPVPDDAVTTSGSGLDPDISLENAARQAPSIAAARKLPPATVTALISRLAHHRILGIIGTDHVNVLKLNLALSRLAAP</sequence>
<keyword evidence="3 11" id="KW-0633">Potassium transport</keyword>
<reference evidence="12 13" key="1">
    <citation type="submission" date="2023-11" db="EMBL/GenBank/DDBJ databases">
        <title>MicrobeMod: A computational toolkit for identifying prokaryotic methylation and restriction-modification with nanopore sequencing.</title>
        <authorList>
            <person name="Crits-Christoph A."/>
            <person name="Kang S.C."/>
            <person name="Lee H."/>
            <person name="Ostrov N."/>
        </authorList>
    </citation>
    <scope>NUCLEOTIDE SEQUENCE [LARGE SCALE GENOMIC DNA]</scope>
    <source>
        <strain evidence="12 13">DSMZ 700</strain>
    </source>
</reference>
<dbReference type="EMBL" id="JAWXYB010000018">
    <property type="protein sequence ID" value="MDX5929891.1"/>
    <property type="molecule type" value="Genomic_DNA"/>
</dbReference>
<evidence type="ECO:0000256" key="7">
    <source>
        <dbReference type="ARBA" id="ARBA00022958"/>
    </source>
</evidence>
<dbReference type="RefSeq" id="WP_319612872.1">
    <property type="nucleotide sequence ID" value="NZ_JAWXYB010000018.1"/>
</dbReference>
<comment type="subunit">
    <text evidence="11">The system is composed of three essential subunits: KdpA, KdpB and KdpC.</text>
</comment>
<evidence type="ECO:0000256" key="10">
    <source>
        <dbReference type="ARBA" id="ARBA00023136"/>
    </source>
</evidence>
<evidence type="ECO:0000256" key="3">
    <source>
        <dbReference type="ARBA" id="ARBA00022538"/>
    </source>
</evidence>
<name>A0AAW9DLJ4_ACIAO</name>
<keyword evidence="1 11" id="KW-0813">Transport</keyword>
<keyword evidence="6 11" id="KW-0067">ATP-binding</keyword>
<dbReference type="NCBIfam" id="NF001454">
    <property type="entry name" value="PRK00315.1"/>
    <property type="match status" value="1"/>
</dbReference>
<evidence type="ECO:0000256" key="4">
    <source>
        <dbReference type="ARBA" id="ARBA00022692"/>
    </source>
</evidence>
<comment type="caution">
    <text evidence="12">The sequence shown here is derived from an EMBL/GenBank/DDBJ whole genome shotgun (WGS) entry which is preliminary data.</text>
</comment>
<dbReference type="InterPro" id="IPR003820">
    <property type="entry name" value="KdpC"/>
</dbReference>
<keyword evidence="9 11" id="KW-0406">Ion transport</keyword>
<proteinExistence type="inferred from homology"/>
<evidence type="ECO:0000256" key="6">
    <source>
        <dbReference type="ARBA" id="ARBA00022840"/>
    </source>
</evidence>
<keyword evidence="4 11" id="KW-0812">Transmembrane</keyword>